<dbReference type="SUPFAM" id="SSF49879">
    <property type="entry name" value="SMAD/FHA domain"/>
    <property type="match status" value="1"/>
</dbReference>
<sequence length="577" mass="61932">MLDVELRFEDGSVQARRLVLPLEIGRGAQAGLRLKAWRVAKRHARIERREAGLFLEDFGSLTGTLVNGQRVTQYGPLSAGDEIVIGPCLMHLREPQGCDAAQAVWAAELAADSESLADNPETPLLSEGPAMNPAVIGVVLGPVGLDGTLLYHRRRLHASLLEALDLRRRDVASMSDAALRSEALAALTEIIKHDSDIPGAVDRQELLRDVVNEAVGLGALEPLLADPSISEIMVNRHDEIFVETAGVLTRHASGFSSEQAVLGVIERIVSPLGRRIDESSPMVDARLGDGSRVNAIIPPLALRGACLTIRKFPLNRPGMDDLLRVGALDASMREFLRCCVQGRKNMVVSGGTGSGKTTLLNVLSNCIPAAERIVTIEDAAELRLDHAHLVSLEARPANLEGRGKVDIRDLVRNALRMRPDRIVVGECRGSEAFDMLAAMNTGHEGSLTTLHANSPRDALSRLETMILMAGMDIPLAAVREYIAASIDVIVQQARLADGRRLITSIVEVTGIESGRIQIQEIFKYQTVPVRAFVGCGVVPECFIRGAEATAAAAPVLYGQVTLLHDSSASLAGAGGQE</sequence>
<proteinExistence type="inferred from homology"/>
<dbReference type="Gene3D" id="2.60.200.20">
    <property type="match status" value="1"/>
</dbReference>
<dbReference type="PANTHER" id="PTHR30486:SF15">
    <property type="entry name" value="TYPE II_IV SECRETION SYSTEM ATPASE"/>
    <property type="match status" value="1"/>
</dbReference>
<dbReference type="InterPro" id="IPR008984">
    <property type="entry name" value="SMAD_FHA_dom_sf"/>
</dbReference>
<dbReference type="PROSITE" id="PS50006">
    <property type="entry name" value="FHA_DOMAIN"/>
    <property type="match status" value="1"/>
</dbReference>
<dbReference type="EMBL" id="SMAJ01000013">
    <property type="protein sequence ID" value="TCT04102.1"/>
    <property type="molecule type" value="Genomic_DNA"/>
</dbReference>
<dbReference type="InterPro" id="IPR000253">
    <property type="entry name" value="FHA_dom"/>
</dbReference>
<dbReference type="CDD" id="cd01130">
    <property type="entry name" value="VirB11-like_ATPase"/>
    <property type="match status" value="1"/>
</dbReference>
<dbReference type="InterPro" id="IPR001482">
    <property type="entry name" value="T2SS/T4SS_dom"/>
</dbReference>
<dbReference type="InterPro" id="IPR050921">
    <property type="entry name" value="T4SS_GSP_E_ATPase"/>
</dbReference>
<gene>
    <name evidence="3" type="ORF">EDC26_11380</name>
</gene>
<dbReference type="OrthoDB" id="9810761at2"/>
<comment type="similarity">
    <text evidence="1">Belongs to the GSP E family.</text>
</comment>
<evidence type="ECO:0000313" key="4">
    <source>
        <dbReference type="Proteomes" id="UP000295525"/>
    </source>
</evidence>
<name>A0A4R3LU72_9BURK</name>
<evidence type="ECO:0000256" key="1">
    <source>
        <dbReference type="ARBA" id="ARBA00006611"/>
    </source>
</evidence>
<dbReference type="PANTHER" id="PTHR30486">
    <property type="entry name" value="TWITCHING MOTILITY PROTEIN PILT"/>
    <property type="match status" value="1"/>
</dbReference>
<organism evidence="3 4">
    <name type="scientific">Paralcaligenes ureilyticus</name>
    <dbReference type="NCBI Taxonomy" id="627131"/>
    <lineage>
        <taxon>Bacteria</taxon>
        <taxon>Pseudomonadati</taxon>
        <taxon>Pseudomonadota</taxon>
        <taxon>Betaproteobacteria</taxon>
        <taxon>Burkholderiales</taxon>
        <taxon>Alcaligenaceae</taxon>
        <taxon>Paralcaligenes</taxon>
    </lineage>
</organism>
<protein>
    <submittedName>
        <fullName evidence="3">Pilus assembly protein CpaF</fullName>
    </submittedName>
</protein>
<comment type="caution">
    <text evidence="3">The sequence shown here is derived from an EMBL/GenBank/DDBJ whole genome shotgun (WGS) entry which is preliminary data.</text>
</comment>
<dbReference type="SMART" id="SM00240">
    <property type="entry name" value="FHA"/>
    <property type="match status" value="1"/>
</dbReference>
<dbReference type="Proteomes" id="UP000295525">
    <property type="component" value="Unassembled WGS sequence"/>
</dbReference>
<dbReference type="InterPro" id="IPR027417">
    <property type="entry name" value="P-loop_NTPase"/>
</dbReference>
<keyword evidence="4" id="KW-1185">Reference proteome</keyword>
<dbReference type="Pfam" id="PF00437">
    <property type="entry name" value="T2SSE"/>
    <property type="match status" value="1"/>
</dbReference>
<dbReference type="RefSeq" id="WP_132584118.1">
    <property type="nucleotide sequence ID" value="NZ_SMAJ01000013.1"/>
</dbReference>
<dbReference type="GO" id="GO:0016887">
    <property type="term" value="F:ATP hydrolysis activity"/>
    <property type="evidence" value="ECO:0007669"/>
    <property type="project" value="InterPro"/>
</dbReference>
<evidence type="ECO:0000259" key="2">
    <source>
        <dbReference type="PROSITE" id="PS50006"/>
    </source>
</evidence>
<dbReference type="CDD" id="cd00060">
    <property type="entry name" value="FHA"/>
    <property type="match status" value="1"/>
</dbReference>
<feature type="domain" description="FHA" evidence="2">
    <location>
        <begin position="22"/>
        <end position="71"/>
    </location>
</feature>
<dbReference type="Pfam" id="PF00498">
    <property type="entry name" value="FHA"/>
    <property type="match status" value="1"/>
</dbReference>
<dbReference type="SUPFAM" id="SSF52540">
    <property type="entry name" value="P-loop containing nucleoside triphosphate hydrolases"/>
    <property type="match status" value="1"/>
</dbReference>
<dbReference type="Gene3D" id="3.40.50.300">
    <property type="entry name" value="P-loop containing nucleotide triphosphate hydrolases"/>
    <property type="match status" value="1"/>
</dbReference>
<dbReference type="AlphaFoldDB" id="A0A4R3LU72"/>
<dbReference type="Gene3D" id="3.30.450.380">
    <property type="match status" value="1"/>
</dbReference>
<accession>A0A4R3LU72</accession>
<reference evidence="3 4" key="1">
    <citation type="submission" date="2019-03" db="EMBL/GenBank/DDBJ databases">
        <title>Genomic Encyclopedia of Type Strains, Phase IV (KMG-IV): sequencing the most valuable type-strain genomes for metagenomic binning, comparative biology and taxonomic classification.</title>
        <authorList>
            <person name="Goeker M."/>
        </authorList>
    </citation>
    <scope>NUCLEOTIDE SEQUENCE [LARGE SCALE GENOMIC DNA]</scope>
    <source>
        <strain evidence="3 4">DSM 24591</strain>
    </source>
</reference>
<evidence type="ECO:0000313" key="3">
    <source>
        <dbReference type="EMBL" id="TCT04102.1"/>
    </source>
</evidence>